<protein>
    <submittedName>
        <fullName evidence="2">Uncharacterized protein</fullName>
    </submittedName>
</protein>
<dbReference type="OrthoDB" id="5883872at2759"/>
<evidence type="ECO:0000313" key="2">
    <source>
        <dbReference type="EMBL" id="CAI5437424.1"/>
    </source>
</evidence>
<feature type="compositionally biased region" description="Basic and acidic residues" evidence="1">
    <location>
        <begin position="1"/>
        <end position="33"/>
    </location>
</feature>
<proteinExistence type="predicted"/>
<keyword evidence="3" id="KW-1185">Reference proteome</keyword>
<dbReference type="Pfam" id="PF05867">
    <property type="entry name" value="DUF851"/>
    <property type="match status" value="1"/>
</dbReference>
<evidence type="ECO:0000256" key="1">
    <source>
        <dbReference type="SAM" id="MobiDB-lite"/>
    </source>
</evidence>
<sequence length="281" mass="32351">MAEDESKNKKQIKNERSDENLKIKKSASDDKGNTKMKKSSSRDVITRRKSKTRKLTPVLDLSKRLQNSFRKTNDTKFRLLYNRAKNKSQNKMENPEENVKILDVPGEYDAIASESENGYIFTVSEGPMNNENNGRLFINGVPFWATKEEKPPNSGTVQVSDALKELLEKKLTLVKEIPKPQDLDKYHELPTMTSRDKEYFETPNRILSNTIRALVVTNGNVKRSNTPGSIKPSIVGFQVPDVVYIYNRKNRMEEMKTVKFVQGTFVKKKKSILSNFLDYIY</sequence>
<dbReference type="Proteomes" id="UP001152747">
    <property type="component" value="Unassembled WGS sequence"/>
</dbReference>
<reference evidence="2" key="1">
    <citation type="submission" date="2022-11" db="EMBL/GenBank/DDBJ databases">
        <authorList>
            <person name="Kikuchi T."/>
        </authorList>
    </citation>
    <scope>NUCLEOTIDE SEQUENCE</scope>
    <source>
        <strain evidence="2">PS1010</strain>
    </source>
</reference>
<dbReference type="EMBL" id="CANHGI010000001">
    <property type="protein sequence ID" value="CAI5437424.1"/>
    <property type="molecule type" value="Genomic_DNA"/>
</dbReference>
<name>A0A9P1I620_9PELO</name>
<feature type="region of interest" description="Disordered" evidence="1">
    <location>
        <begin position="1"/>
        <end position="55"/>
    </location>
</feature>
<dbReference type="InterPro" id="IPR008569">
    <property type="entry name" value="DUF851"/>
</dbReference>
<comment type="caution">
    <text evidence="2">The sequence shown here is derived from an EMBL/GenBank/DDBJ whole genome shotgun (WGS) entry which is preliminary data.</text>
</comment>
<dbReference type="AlphaFoldDB" id="A0A9P1I620"/>
<organism evidence="2 3">
    <name type="scientific">Caenorhabditis angaria</name>
    <dbReference type="NCBI Taxonomy" id="860376"/>
    <lineage>
        <taxon>Eukaryota</taxon>
        <taxon>Metazoa</taxon>
        <taxon>Ecdysozoa</taxon>
        <taxon>Nematoda</taxon>
        <taxon>Chromadorea</taxon>
        <taxon>Rhabditida</taxon>
        <taxon>Rhabditina</taxon>
        <taxon>Rhabditomorpha</taxon>
        <taxon>Rhabditoidea</taxon>
        <taxon>Rhabditidae</taxon>
        <taxon>Peloderinae</taxon>
        <taxon>Caenorhabditis</taxon>
    </lineage>
</organism>
<gene>
    <name evidence="2" type="ORF">CAMP_LOCUS61</name>
</gene>
<evidence type="ECO:0000313" key="3">
    <source>
        <dbReference type="Proteomes" id="UP001152747"/>
    </source>
</evidence>
<accession>A0A9P1I620</accession>